<sequence>MPHIRELFDLTGKVALVTGGSRGLGREIAEGLAEAGATVAITARREQWLGPTQEELRAAGLAVTAHACDVTDPAAVVALVERIVADHGALDIVVNNAGISWGGAAEEMAVENFRKVVDTNVTGTFLVSQAAARRMIPRGRGVIINTASIAGINGSAPEVLRAVGYSASKGAVIALTRQLATEWAAHGIRVNAIAPGFFPSRMTEAVIAQGGERMTADVPLGRLGRAGELKGVVLFLASDAASYITGQTLIVDGGATAW</sequence>
<dbReference type="InterPro" id="IPR020904">
    <property type="entry name" value="Sc_DH/Rdtase_CS"/>
</dbReference>
<dbReference type="FunFam" id="3.40.50.720:FF:000240">
    <property type="entry name" value="SDR family oxidoreductase"/>
    <property type="match status" value="1"/>
</dbReference>
<dbReference type="InterPro" id="IPR057326">
    <property type="entry name" value="KR_dom"/>
</dbReference>
<dbReference type="SUPFAM" id="SSF51735">
    <property type="entry name" value="NAD(P)-binding Rossmann-fold domains"/>
    <property type="match status" value="1"/>
</dbReference>
<dbReference type="NCBIfam" id="NF005559">
    <property type="entry name" value="PRK07231.1"/>
    <property type="match status" value="1"/>
</dbReference>
<dbReference type="NCBIfam" id="NF006070">
    <property type="entry name" value="PRK08213.1"/>
    <property type="match status" value="1"/>
</dbReference>
<dbReference type="InterPro" id="IPR036291">
    <property type="entry name" value="NAD(P)-bd_dom_sf"/>
</dbReference>
<dbReference type="EMBL" id="CADCWN010000219">
    <property type="protein sequence ID" value="CAA9579405.1"/>
    <property type="molecule type" value="Genomic_DNA"/>
</dbReference>
<proteinExistence type="inferred from homology"/>
<dbReference type="PROSITE" id="PS00061">
    <property type="entry name" value="ADH_SHORT"/>
    <property type="match status" value="1"/>
</dbReference>
<gene>
    <name evidence="4" type="ORF">AVDCRST_MAG18-2940</name>
</gene>
<organism evidence="4">
    <name type="scientific">uncultured Thermomicrobiales bacterium</name>
    <dbReference type="NCBI Taxonomy" id="1645740"/>
    <lineage>
        <taxon>Bacteria</taxon>
        <taxon>Pseudomonadati</taxon>
        <taxon>Thermomicrobiota</taxon>
        <taxon>Thermomicrobia</taxon>
        <taxon>Thermomicrobiales</taxon>
        <taxon>environmental samples</taxon>
    </lineage>
</organism>
<name>A0A6J4VJS2_9BACT</name>
<dbReference type="Pfam" id="PF13561">
    <property type="entry name" value="adh_short_C2"/>
    <property type="match status" value="1"/>
</dbReference>
<keyword evidence="2 4" id="KW-0560">Oxidoreductase</keyword>
<evidence type="ECO:0000259" key="3">
    <source>
        <dbReference type="SMART" id="SM00822"/>
    </source>
</evidence>
<dbReference type="AlphaFoldDB" id="A0A6J4VJS2"/>
<dbReference type="PANTHER" id="PTHR42760">
    <property type="entry name" value="SHORT-CHAIN DEHYDROGENASES/REDUCTASES FAMILY MEMBER"/>
    <property type="match status" value="1"/>
</dbReference>
<reference evidence="4" key="1">
    <citation type="submission" date="2020-02" db="EMBL/GenBank/DDBJ databases">
        <authorList>
            <person name="Meier V. D."/>
        </authorList>
    </citation>
    <scope>NUCLEOTIDE SEQUENCE</scope>
    <source>
        <strain evidence="4">AVDCRST_MAG18</strain>
    </source>
</reference>
<accession>A0A6J4VJS2</accession>
<evidence type="ECO:0000256" key="2">
    <source>
        <dbReference type="ARBA" id="ARBA00023002"/>
    </source>
</evidence>
<dbReference type="EC" id="1.1.1.100" evidence="4"/>
<dbReference type="PRINTS" id="PR00080">
    <property type="entry name" value="SDRFAMILY"/>
</dbReference>
<protein>
    <submittedName>
        <fullName evidence="4">3-oxoacyl-[acyl-carrier protein] reductase</fullName>
        <ecNumber evidence="4">1.1.1.100</ecNumber>
    </submittedName>
</protein>
<dbReference type="PRINTS" id="PR00081">
    <property type="entry name" value="GDHRDH"/>
</dbReference>
<dbReference type="GO" id="GO:0005975">
    <property type="term" value="P:carbohydrate metabolic process"/>
    <property type="evidence" value="ECO:0007669"/>
    <property type="project" value="UniProtKB-ARBA"/>
</dbReference>
<dbReference type="GO" id="GO:0030497">
    <property type="term" value="P:fatty acid elongation"/>
    <property type="evidence" value="ECO:0007669"/>
    <property type="project" value="TreeGrafter"/>
</dbReference>
<dbReference type="InterPro" id="IPR002347">
    <property type="entry name" value="SDR_fam"/>
</dbReference>
<dbReference type="PANTHER" id="PTHR42760:SF40">
    <property type="entry name" value="3-OXOACYL-[ACYL-CARRIER-PROTEIN] REDUCTASE, CHLOROPLASTIC"/>
    <property type="match status" value="1"/>
</dbReference>
<dbReference type="Gene3D" id="3.40.50.720">
    <property type="entry name" value="NAD(P)-binding Rossmann-like Domain"/>
    <property type="match status" value="1"/>
</dbReference>
<dbReference type="SMART" id="SM00822">
    <property type="entry name" value="PKS_KR"/>
    <property type="match status" value="1"/>
</dbReference>
<comment type="similarity">
    <text evidence="1">Belongs to the short-chain dehydrogenases/reductases (SDR) family.</text>
</comment>
<feature type="domain" description="Ketoreductase" evidence="3">
    <location>
        <begin position="13"/>
        <end position="196"/>
    </location>
</feature>
<evidence type="ECO:0000313" key="4">
    <source>
        <dbReference type="EMBL" id="CAA9579405.1"/>
    </source>
</evidence>
<evidence type="ECO:0000256" key="1">
    <source>
        <dbReference type="ARBA" id="ARBA00006484"/>
    </source>
</evidence>
<dbReference type="GO" id="GO:0004316">
    <property type="term" value="F:3-oxoacyl-[acyl-carrier-protein] reductase (NADPH) activity"/>
    <property type="evidence" value="ECO:0007669"/>
    <property type="project" value="UniProtKB-EC"/>
</dbReference>